<dbReference type="Pfam" id="PF13700">
    <property type="entry name" value="DUF4158"/>
    <property type="match status" value="1"/>
</dbReference>
<sequence>MRAEWTAEELVSSWTLVGEDWRLVGNKSGATRLGFAVLVKFFEIEARFPRSPDEVPAQAVSYVAEQVGVEPGEFERYRWDGRSIKYHREQIRAVFDFREFTRGDEAKLAGWLAEEVCPVELRDEQLREALLVRCRAERIEPPGRIDRIVGSARAMFEKQFCERTASRLGAACAARLDGLIDDEVTGTSGGLLASLKADPGQVGLETLLREIDKLAAVHALELPTGLFADASERLVQAWRSRAARSYPSDLRETSPPVRLTLLAALCWLRSSEIADALVDLLIALILKVNTRADRRVERELTEDLRRVRGKEGILFRLAEAAVEHPDDTVRTALFPVVGEKTLRELVREAKANDRVFAARVRTVLRGSYSNHYRRMLPPLLAALTFRCNNTAYRPVMAALELLHRYAGVDGKTRFYAENETVPIDGVVPKAWREAVVDDRGRIERIPYELCVLVALRDAVRRREIYVEGAGRWRNPEDDLPGDFEASREVHYAALRQPVDPTQFVTGLRRRMSEALTRLDGALVDGTAGGVQVTSRRGEPWIAVPKLDPLPEPQRLQALKDEVIRRWGTLDLLDVLKDSDFLADFTAEFTSVASREVTDRDTLRRRLLLCLFGLGTNMGLKAIADTGEHGESEAALRHVRRHFITRDNLRRAIAKVVDATLAARDPNWWGTGTACASDSKKFGSWESNLMTEWHNRYGGPGVMIYWHVERRSTCIYSQLKSCSSSEVAAMIEGLLRHCTDADIETNYVDTHGASVVGFAFTELLGFRLLPRLKNIGSIRLYRPDDAGAYAQLGPVLTRPIRWELIAQQYDQMVKYATALRLGTAESESILRRFTRGGPKHPTYQALEELGRAVRTVFACDYLAAPELRREIHGGLQVVENWNSGNTVIFYGKDGDLTGPDREHAEVSMLALHLLQSALVHINTLLLQAVLEVPEFHDSIGDDERRALTPLFWTHVNPYGRFRLDMNTRLDLTTSRLGADVEAVF</sequence>
<dbReference type="GO" id="GO:0003677">
    <property type="term" value="F:DNA binding"/>
    <property type="evidence" value="ECO:0007669"/>
    <property type="project" value="UniProtKB-KW"/>
</dbReference>
<evidence type="ECO:0000259" key="5">
    <source>
        <dbReference type="Pfam" id="PF01526"/>
    </source>
</evidence>
<dbReference type="InterPro" id="IPR002513">
    <property type="entry name" value="Tn3_Tnp_DDE_dom"/>
</dbReference>
<evidence type="ECO:0000256" key="4">
    <source>
        <dbReference type="ARBA" id="ARBA00023172"/>
    </source>
</evidence>
<organism evidence="7 8">
    <name type="scientific">Speluncibacter jeojiensis</name>
    <dbReference type="NCBI Taxonomy" id="2710754"/>
    <lineage>
        <taxon>Bacteria</taxon>
        <taxon>Bacillati</taxon>
        <taxon>Actinomycetota</taxon>
        <taxon>Actinomycetes</taxon>
        <taxon>Mycobacteriales</taxon>
        <taxon>Speluncibacteraceae</taxon>
        <taxon>Speluncibacter</taxon>
    </lineage>
</organism>
<dbReference type="GO" id="GO:0006313">
    <property type="term" value="P:DNA transposition"/>
    <property type="evidence" value="ECO:0007669"/>
    <property type="project" value="InterPro"/>
</dbReference>
<dbReference type="InterPro" id="IPR047653">
    <property type="entry name" value="Tn3-like_transpos"/>
</dbReference>
<dbReference type="InterPro" id="IPR025296">
    <property type="entry name" value="DUF4158"/>
</dbReference>
<keyword evidence="4" id="KW-0233">DNA recombination</keyword>
<proteinExistence type="inferred from homology"/>
<feature type="domain" description="Tn3 transposase DDE" evidence="5">
    <location>
        <begin position="573"/>
        <end position="960"/>
    </location>
</feature>
<comment type="similarity">
    <text evidence="1">Belongs to the transposase 7 family.</text>
</comment>
<reference evidence="7" key="1">
    <citation type="submission" date="2022-08" db="EMBL/GenBank/DDBJ databases">
        <title>Genome analysis of Corynebacteriales strain.</title>
        <authorList>
            <person name="Lee S.D."/>
        </authorList>
    </citation>
    <scope>NUCLEOTIDE SEQUENCE</scope>
    <source>
        <strain evidence="7">D3-21</strain>
    </source>
</reference>
<comment type="caution">
    <text evidence="7">The sequence shown here is derived from an EMBL/GenBank/DDBJ whole genome shotgun (WGS) entry which is preliminary data.</text>
</comment>
<dbReference type="Proteomes" id="UP001152755">
    <property type="component" value="Unassembled WGS sequence"/>
</dbReference>
<evidence type="ECO:0000313" key="8">
    <source>
        <dbReference type="Proteomes" id="UP001152755"/>
    </source>
</evidence>
<dbReference type="GO" id="GO:0004803">
    <property type="term" value="F:transposase activity"/>
    <property type="evidence" value="ECO:0007669"/>
    <property type="project" value="InterPro"/>
</dbReference>
<evidence type="ECO:0000256" key="3">
    <source>
        <dbReference type="ARBA" id="ARBA00023125"/>
    </source>
</evidence>
<keyword evidence="2" id="KW-0815">Transposition</keyword>
<evidence type="ECO:0000313" key="7">
    <source>
        <dbReference type="EMBL" id="MDG3013662.1"/>
    </source>
</evidence>
<evidence type="ECO:0000256" key="1">
    <source>
        <dbReference type="ARBA" id="ARBA00009402"/>
    </source>
</evidence>
<gene>
    <name evidence="7" type="ORF">NVS88_03710</name>
</gene>
<dbReference type="Pfam" id="PF01526">
    <property type="entry name" value="DDE_Tnp_Tn3"/>
    <property type="match status" value="1"/>
</dbReference>
<keyword evidence="3" id="KW-0238">DNA-binding</keyword>
<evidence type="ECO:0000256" key="2">
    <source>
        <dbReference type="ARBA" id="ARBA00022578"/>
    </source>
</evidence>
<accession>A0A9X4LZY7</accession>
<evidence type="ECO:0000259" key="6">
    <source>
        <dbReference type="Pfam" id="PF13700"/>
    </source>
</evidence>
<name>A0A9X4LZY7_9ACTN</name>
<dbReference type="NCBIfam" id="NF033527">
    <property type="entry name" value="transpos_Tn3"/>
    <property type="match status" value="1"/>
</dbReference>
<dbReference type="EMBL" id="JANRHA010000002">
    <property type="protein sequence ID" value="MDG3013662.1"/>
    <property type="molecule type" value="Genomic_DNA"/>
</dbReference>
<feature type="domain" description="DUF4158" evidence="6">
    <location>
        <begin position="4"/>
        <end position="143"/>
    </location>
</feature>
<protein>
    <submittedName>
        <fullName evidence="7">Tn3 family transposase</fullName>
    </submittedName>
</protein>
<dbReference type="AlphaFoldDB" id="A0A9X4LZY7"/>
<keyword evidence="8" id="KW-1185">Reference proteome</keyword>